<gene>
    <name evidence="1" type="ordered locus">KOX_03210</name>
</gene>
<protein>
    <submittedName>
        <fullName evidence="1">Uncharacterized protein</fullName>
    </submittedName>
</protein>
<accession>A0A0H3GYQ3</accession>
<dbReference type="Proteomes" id="UP000007843">
    <property type="component" value="Chromosome"/>
</dbReference>
<dbReference type="EMBL" id="CP003218">
    <property type="protein sequence ID" value="AEX02381.1"/>
    <property type="molecule type" value="Genomic_DNA"/>
</dbReference>
<dbReference type="AlphaFoldDB" id="A0A0H3GYQ3"/>
<name>A0A0H3GYQ3_KLEM8</name>
<dbReference type="KEGG" id="kox:KOX_03210"/>
<sequence length="42" mass="4369">MTKEALPASAASATVLAVFAMFPVASAWATAFFVMVSHVLLL</sequence>
<evidence type="ECO:0000313" key="2">
    <source>
        <dbReference type="Proteomes" id="UP000007843"/>
    </source>
</evidence>
<reference evidence="1 2" key="1">
    <citation type="journal article" date="2012" name="J. Bacteriol.">
        <title>Complete genome sequence of Klebsiella oxytoca KCTC 1686, used in production of 2,3-butanediol.</title>
        <authorList>
            <person name="Shin S.H."/>
            <person name="Kim S."/>
            <person name="Kim J.Y."/>
            <person name="Lee S."/>
            <person name="Um Y."/>
            <person name="Oh M.K."/>
            <person name="Kim Y.R."/>
            <person name="Lee J."/>
            <person name="Yang K.S."/>
        </authorList>
    </citation>
    <scope>NUCLEOTIDE SEQUENCE [LARGE SCALE GENOMIC DNA]</scope>
    <source>
        <strain evidence="2">ATCC 8724 / DSM 4798 / JCM 20051 / NBRC 3318 / NRRL B-199 / KCTC 1686</strain>
    </source>
</reference>
<proteinExistence type="predicted"/>
<dbReference type="HOGENOM" id="CLU_214885_0_0_6"/>
<evidence type="ECO:0000313" key="1">
    <source>
        <dbReference type="EMBL" id="AEX02381.1"/>
    </source>
</evidence>
<organism evidence="1 2">
    <name type="scientific">Klebsiella michiganensis (strain ATCC 8724 / DSM 4798 / JCM 20051 / NBRC 3318 / NRRL B-199 / KCTC 1686 / BUCSAV 143 / CCM 1901)</name>
    <dbReference type="NCBI Taxonomy" id="1006551"/>
    <lineage>
        <taxon>Bacteria</taxon>
        <taxon>Pseudomonadati</taxon>
        <taxon>Pseudomonadota</taxon>
        <taxon>Gammaproteobacteria</taxon>
        <taxon>Enterobacterales</taxon>
        <taxon>Enterobacteriaceae</taxon>
        <taxon>Klebsiella/Raoultella group</taxon>
        <taxon>Klebsiella</taxon>
    </lineage>
</organism>